<evidence type="ECO:0000313" key="2">
    <source>
        <dbReference type="EMBL" id="KAJ7715796.1"/>
    </source>
</evidence>
<accession>A0AAD7HAM8</accession>
<dbReference type="PANTHER" id="PTHR34414:SF1">
    <property type="entry name" value="SUBTILISIN-LIKE SERINE PROTEASE"/>
    <property type="match status" value="1"/>
</dbReference>
<keyword evidence="3" id="KW-1185">Reference proteome</keyword>
<dbReference type="EMBL" id="JARKIB010000301">
    <property type="protein sequence ID" value="KAJ7715796.1"/>
    <property type="molecule type" value="Genomic_DNA"/>
</dbReference>
<reference evidence="2" key="1">
    <citation type="submission" date="2023-03" db="EMBL/GenBank/DDBJ databases">
        <title>Massive genome expansion in bonnet fungi (Mycena s.s.) driven by repeated elements and novel gene families across ecological guilds.</title>
        <authorList>
            <consortium name="Lawrence Berkeley National Laboratory"/>
            <person name="Harder C.B."/>
            <person name="Miyauchi S."/>
            <person name="Viragh M."/>
            <person name="Kuo A."/>
            <person name="Thoen E."/>
            <person name="Andreopoulos B."/>
            <person name="Lu D."/>
            <person name="Skrede I."/>
            <person name="Drula E."/>
            <person name="Henrissat B."/>
            <person name="Morin E."/>
            <person name="Kohler A."/>
            <person name="Barry K."/>
            <person name="LaButti K."/>
            <person name="Morin E."/>
            <person name="Salamov A."/>
            <person name="Lipzen A."/>
            <person name="Mereny Z."/>
            <person name="Hegedus B."/>
            <person name="Baldrian P."/>
            <person name="Stursova M."/>
            <person name="Weitz H."/>
            <person name="Taylor A."/>
            <person name="Grigoriev I.V."/>
            <person name="Nagy L.G."/>
            <person name="Martin F."/>
            <person name="Kauserud H."/>
        </authorList>
    </citation>
    <scope>NUCLEOTIDE SEQUENCE</scope>
    <source>
        <strain evidence="2">CBHHK182m</strain>
    </source>
</reference>
<dbReference type="Proteomes" id="UP001215598">
    <property type="component" value="Unassembled WGS sequence"/>
</dbReference>
<dbReference type="AlphaFoldDB" id="A0AAD7HAM8"/>
<evidence type="ECO:0000256" key="1">
    <source>
        <dbReference type="SAM" id="Phobius"/>
    </source>
</evidence>
<gene>
    <name evidence="2" type="ORF">B0H16DRAFT_1701561</name>
</gene>
<evidence type="ECO:0000313" key="3">
    <source>
        <dbReference type="Proteomes" id="UP001215598"/>
    </source>
</evidence>
<keyword evidence="1" id="KW-0472">Membrane</keyword>
<name>A0AAD7HAM8_9AGAR</name>
<dbReference type="Pfam" id="PF20246">
    <property type="entry name" value="DUF6601"/>
    <property type="match status" value="1"/>
</dbReference>
<protein>
    <submittedName>
        <fullName evidence="2">Uncharacterized protein</fullName>
    </submittedName>
</protein>
<proteinExistence type="predicted"/>
<feature type="transmembrane region" description="Helical" evidence="1">
    <location>
        <begin position="279"/>
        <end position="303"/>
    </location>
</feature>
<dbReference type="InterPro" id="IPR046536">
    <property type="entry name" value="DUF6601"/>
</dbReference>
<organism evidence="2 3">
    <name type="scientific">Mycena metata</name>
    <dbReference type="NCBI Taxonomy" id="1033252"/>
    <lineage>
        <taxon>Eukaryota</taxon>
        <taxon>Fungi</taxon>
        <taxon>Dikarya</taxon>
        <taxon>Basidiomycota</taxon>
        <taxon>Agaricomycotina</taxon>
        <taxon>Agaricomycetes</taxon>
        <taxon>Agaricomycetidae</taxon>
        <taxon>Agaricales</taxon>
        <taxon>Marasmiineae</taxon>
        <taxon>Mycenaceae</taxon>
        <taxon>Mycena</taxon>
    </lineage>
</organism>
<keyword evidence="1" id="KW-1133">Transmembrane helix</keyword>
<dbReference type="PANTHER" id="PTHR34414">
    <property type="entry name" value="HET DOMAIN-CONTAINING PROTEIN-RELATED"/>
    <property type="match status" value="1"/>
</dbReference>
<keyword evidence="1" id="KW-0812">Transmembrane</keyword>
<sequence>MNDLSADIHGFSVGNSSSHPTIISEYPGAIDRSMAYPPPSQYQKPPFTAEVGCEDPALVESGKWLPGQAIPMDHLADIHEFLCRELFVPKLNDIHKHLLAGRLARQSAPPPLARHGWKEYHDRAIFVKPLPVYTRHVAVHDGVDAAARGLLLTYAHLVVHESDFALALQHGLLPRRIAWIVWCRLQQHPAKIPRTTANKRYQYGQLRLTRLNLIYRFGRGRLAYFRLHRSYTGYFGAQYRTSLILFAYVTVVQSGLQTILNSGEGSTGAAAMARTSVQFGVLTVGLVVISVAFQFLYFLIVFLHNLRATLTQPHVLKVD</sequence>
<comment type="caution">
    <text evidence="2">The sequence shown here is derived from an EMBL/GenBank/DDBJ whole genome shotgun (WGS) entry which is preliminary data.</text>
</comment>